<keyword evidence="3" id="KW-0274">FAD</keyword>
<dbReference type="Gene3D" id="3.30.9.10">
    <property type="entry name" value="D-Amino Acid Oxidase, subunit A, domain 2"/>
    <property type="match status" value="1"/>
</dbReference>
<keyword evidence="2" id="KW-0285">Flavoprotein</keyword>
<organism evidence="6 7">
    <name type="scientific">Cryptosporangium minutisporangium</name>
    <dbReference type="NCBI Taxonomy" id="113569"/>
    <lineage>
        <taxon>Bacteria</taxon>
        <taxon>Bacillati</taxon>
        <taxon>Actinomycetota</taxon>
        <taxon>Actinomycetes</taxon>
        <taxon>Cryptosporangiales</taxon>
        <taxon>Cryptosporangiaceae</taxon>
        <taxon>Cryptosporangium</taxon>
    </lineage>
</organism>
<dbReference type="EMBL" id="BAAAYN010000079">
    <property type="protein sequence ID" value="GAA3398266.1"/>
    <property type="molecule type" value="Genomic_DNA"/>
</dbReference>
<name>A0ABP6TBG0_9ACTN</name>
<evidence type="ECO:0000313" key="6">
    <source>
        <dbReference type="EMBL" id="GAA3398266.1"/>
    </source>
</evidence>
<dbReference type="PANTHER" id="PTHR10961">
    <property type="entry name" value="PEROXISOMAL SARCOSINE OXIDASE"/>
    <property type="match status" value="1"/>
</dbReference>
<dbReference type="Gene3D" id="3.50.50.60">
    <property type="entry name" value="FAD/NAD(P)-binding domain"/>
    <property type="match status" value="1"/>
</dbReference>
<evidence type="ECO:0000256" key="1">
    <source>
        <dbReference type="ARBA" id="ARBA00001974"/>
    </source>
</evidence>
<dbReference type="PANTHER" id="PTHR10961:SF46">
    <property type="entry name" value="PEROXISOMAL SARCOSINE OXIDASE"/>
    <property type="match status" value="1"/>
</dbReference>
<feature type="domain" description="FAD dependent oxidoreductase" evidence="5">
    <location>
        <begin position="2"/>
        <end position="343"/>
    </location>
</feature>
<dbReference type="SUPFAM" id="SSF51905">
    <property type="entry name" value="FAD/NAD(P)-binding domain"/>
    <property type="match status" value="1"/>
</dbReference>
<comment type="cofactor">
    <cofactor evidence="1">
        <name>FAD</name>
        <dbReference type="ChEBI" id="CHEBI:57692"/>
    </cofactor>
</comment>
<proteinExistence type="predicted"/>
<dbReference type="Proteomes" id="UP001501676">
    <property type="component" value="Unassembled WGS sequence"/>
</dbReference>
<dbReference type="InterPro" id="IPR045170">
    <property type="entry name" value="MTOX"/>
</dbReference>
<evidence type="ECO:0000259" key="5">
    <source>
        <dbReference type="Pfam" id="PF01266"/>
    </source>
</evidence>
<protein>
    <recommendedName>
        <fullName evidence="5">FAD dependent oxidoreductase domain-containing protein</fullName>
    </recommendedName>
</protein>
<dbReference type="InterPro" id="IPR036188">
    <property type="entry name" value="FAD/NAD-bd_sf"/>
</dbReference>
<keyword evidence="4" id="KW-0560">Oxidoreductase</keyword>
<keyword evidence="7" id="KW-1185">Reference proteome</keyword>
<accession>A0ABP6TBG0</accession>
<dbReference type="Pfam" id="PF01266">
    <property type="entry name" value="DAO"/>
    <property type="match status" value="1"/>
</dbReference>
<evidence type="ECO:0000313" key="7">
    <source>
        <dbReference type="Proteomes" id="UP001501676"/>
    </source>
</evidence>
<gene>
    <name evidence="6" type="ORF">GCM10020369_81300</name>
</gene>
<evidence type="ECO:0000256" key="3">
    <source>
        <dbReference type="ARBA" id="ARBA00022827"/>
    </source>
</evidence>
<sequence length="355" mass="37043">MRIAVVGAGIVGLSTTYALRRYPVSVRCYEAGTPMGGRSRGGTRIFRLAHTTSSLVRYAARSRDGWTRWERTAGRTLVGRESTVVSGDDAAARYAAMRAVGVRCGLYSDVAAVPGLPARDGTPGPFLVDPAGGVIRAEATGEYLAAAVRRSLQLDAVQRITVRGDTATIHSAGGAWECDSVLIAAGTGTAALAGPLGLRVPAELEHAFRFTFPLAATAGPDGGLLPPLRCWIERSGSWKDGFTSYGHLAGPGRWAIGGHLPAADTAWGLGPEEARRRAESVVTTYVAEFLDDIVDPNPVDTVYCAVTPGLGDGVHVDRAGPVLAVWGENLFKFAPALGADLAAAVAARGLPDEVP</sequence>
<evidence type="ECO:0000256" key="2">
    <source>
        <dbReference type="ARBA" id="ARBA00022630"/>
    </source>
</evidence>
<dbReference type="RefSeq" id="WP_345733679.1">
    <property type="nucleotide sequence ID" value="NZ_BAAAYN010000079.1"/>
</dbReference>
<reference evidence="7" key="1">
    <citation type="journal article" date="2019" name="Int. J. Syst. Evol. Microbiol.">
        <title>The Global Catalogue of Microorganisms (GCM) 10K type strain sequencing project: providing services to taxonomists for standard genome sequencing and annotation.</title>
        <authorList>
            <consortium name="The Broad Institute Genomics Platform"/>
            <consortium name="The Broad Institute Genome Sequencing Center for Infectious Disease"/>
            <person name="Wu L."/>
            <person name="Ma J."/>
        </authorList>
    </citation>
    <scope>NUCLEOTIDE SEQUENCE [LARGE SCALE GENOMIC DNA]</scope>
    <source>
        <strain evidence="7">JCM 9458</strain>
    </source>
</reference>
<dbReference type="InterPro" id="IPR006076">
    <property type="entry name" value="FAD-dep_OxRdtase"/>
</dbReference>
<evidence type="ECO:0000256" key="4">
    <source>
        <dbReference type="ARBA" id="ARBA00023002"/>
    </source>
</evidence>
<comment type="caution">
    <text evidence="6">The sequence shown here is derived from an EMBL/GenBank/DDBJ whole genome shotgun (WGS) entry which is preliminary data.</text>
</comment>